<evidence type="ECO:0000313" key="3">
    <source>
        <dbReference type="EMBL" id="KAF0895299.1"/>
    </source>
</evidence>
<dbReference type="FunFam" id="1.25.40.20:FF:000486">
    <property type="entry name" value="Ankyrin repeat family protein"/>
    <property type="match status" value="1"/>
</dbReference>
<dbReference type="PROSITE" id="PS50088">
    <property type="entry name" value="ANK_REPEAT"/>
    <property type="match status" value="1"/>
</dbReference>
<accession>A0A6G1C4Z3</accession>
<sequence length="374" mass="40409">MGASTSNTRSGEHAAQPLLEPGLLEAAASGDSRSLKELAAQDPSILLGTTAQGNTCLHISSIHGHEGFCKDVLSLNESLLNATNSHGETPMLTSVTSGHAALASVLLRRCRDLGLREAILKQDYNGCNALHHAIRSGHRDLALELIAAEPALSQGVNKYDESPMFIAAMRDFTDVFKKLLEIPESAHVGNHGNNALHAAVRNGNAVIAKEIMEKRPRLAREEENKVKATPLHLAAIWGKTDVVRVLLQHDRSLGYVIASDTSGTPLLVSAAYRGYTAVAREIIAHCPDAPYHANGWTCLHAAVVEGHAEFVGFILESPHLRKVINMRDSHGRTALHHAVQRDIDVTVEDINSSPAAFMLGAYVSYAKTLNWHIN</sequence>
<dbReference type="OrthoDB" id="303876at2759"/>
<feature type="repeat" description="ANK" evidence="1">
    <location>
        <begin position="226"/>
        <end position="249"/>
    </location>
</feature>
<feature type="region of interest" description="Disordered" evidence="2">
    <location>
        <begin position="1"/>
        <end position="21"/>
    </location>
</feature>
<keyword evidence="4" id="KW-1185">Reference proteome</keyword>
<evidence type="ECO:0000256" key="2">
    <source>
        <dbReference type="SAM" id="MobiDB-lite"/>
    </source>
</evidence>
<dbReference type="InterPro" id="IPR036770">
    <property type="entry name" value="Ankyrin_rpt-contain_sf"/>
</dbReference>
<protein>
    <submittedName>
        <fullName evidence="3">Uncharacterized protein</fullName>
    </submittedName>
</protein>
<proteinExistence type="predicted"/>
<gene>
    <name evidence="3" type="ORF">E2562_008609</name>
</gene>
<keyword evidence="1" id="KW-0040">ANK repeat</keyword>
<dbReference type="Pfam" id="PF12796">
    <property type="entry name" value="Ank_2"/>
    <property type="match status" value="3"/>
</dbReference>
<reference evidence="3 4" key="1">
    <citation type="submission" date="2019-11" db="EMBL/GenBank/DDBJ databases">
        <title>Whole genome sequence of Oryza granulata.</title>
        <authorList>
            <person name="Li W."/>
        </authorList>
    </citation>
    <scope>NUCLEOTIDE SEQUENCE [LARGE SCALE GENOMIC DNA]</scope>
    <source>
        <strain evidence="4">cv. Menghai</strain>
        <tissue evidence="3">Leaf</tissue>
    </source>
</reference>
<dbReference type="PROSITE" id="PS50297">
    <property type="entry name" value="ANK_REP_REGION"/>
    <property type="match status" value="1"/>
</dbReference>
<dbReference type="SUPFAM" id="SSF48403">
    <property type="entry name" value="Ankyrin repeat"/>
    <property type="match status" value="2"/>
</dbReference>
<dbReference type="AlphaFoldDB" id="A0A6G1C4Z3"/>
<dbReference type="InterPro" id="IPR002110">
    <property type="entry name" value="Ankyrin_rpt"/>
</dbReference>
<dbReference type="PANTHER" id="PTHR24121:SF19">
    <property type="entry name" value="OS11G0247700 PROTEIN"/>
    <property type="match status" value="1"/>
</dbReference>
<evidence type="ECO:0000256" key="1">
    <source>
        <dbReference type="PROSITE-ProRule" id="PRU00023"/>
    </source>
</evidence>
<dbReference type="EMBL" id="SPHZ02000010">
    <property type="protein sequence ID" value="KAF0895299.1"/>
    <property type="molecule type" value="Genomic_DNA"/>
</dbReference>
<dbReference type="Pfam" id="PF00023">
    <property type="entry name" value="Ank"/>
    <property type="match status" value="1"/>
</dbReference>
<dbReference type="SMART" id="SM00248">
    <property type="entry name" value="ANK"/>
    <property type="match status" value="9"/>
</dbReference>
<dbReference type="PANTHER" id="PTHR24121">
    <property type="entry name" value="NO MECHANORECEPTOR POTENTIAL C, ISOFORM D-RELATED"/>
    <property type="match status" value="1"/>
</dbReference>
<comment type="caution">
    <text evidence="3">The sequence shown here is derived from an EMBL/GenBank/DDBJ whole genome shotgun (WGS) entry which is preliminary data.</text>
</comment>
<name>A0A6G1C4Z3_9ORYZ</name>
<organism evidence="3 4">
    <name type="scientific">Oryza meyeriana var. granulata</name>
    <dbReference type="NCBI Taxonomy" id="110450"/>
    <lineage>
        <taxon>Eukaryota</taxon>
        <taxon>Viridiplantae</taxon>
        <taxon>Streptophyta</taxon>
        <taxon>Embryophyta</taxon>
        <taxon>Tracheophyta</taxon>
        <taxon>Spermatophyta</taxon>
        <taxon>Magnoliopsida</taxon>
        <taxon>Liliopsida</taxon>
        <taxon>Poales</taxon>
        <taxon>Poaceae</taxon>
        <taxon>BOP clade</taxon>
        <taxon>Oryzoideae</taxon>
        <taxon>Oryzeae</taxon>
        <taxon>Oryzinae</taxon>
        <taxon>Oryza</taxon>
        <taxon>Oryza meyeriana</taxon>
    </lineage>
</organism>
<evidence type="ECO:0000313" key="4">
    <source>
        <dbReference type="Proteomes" id="UP000479710"/>
    </source>
</evidence>
<dbReference type="Gene3D" id="1.25.40.20">
    <property type="entry name" value="Ankyrin repeat-containing domain"/>
    <property type="match status" value="3"/>
</dbReference>
<dbReference type="Proteomes" id="UP000479710">
    <property type="component" value="Unassembled WGS sequence"/>
</dbReference>